<evidence type="ECO:0000256" key="1">
    <source>
        <dbReference type="SAM" id="MobiDB-lite"/>
    </source>
</evidence>
<evidence type="ECO:0008006" key="3">
    <source>
        <dbReference type="Google" id="ProtNLM"/>
    </source>
</evidence>
<feature type="compositionally biased region" description="Basic and acidic residues" evidence="1">
    <location>
        <begin position="1"/>
        <end position="14"/>
    </location>
</feature>
<gene>
    <name evidence="2" type="ORF">Cvel_6957</name>
</gene>
<proteinExistence type="predicted"/>
<accession>A0A0G4HII8</accession>
<evidence type="ECO:0000313" key="2">
    <source>
        <dbReference type="EMBL" id="CEM43820.1"/>
    </source>
</evidence>
<dbReference type="AlphaFoldDB" id="A0A0G4HII8"/>
<dbReference type="VEuPathDB" id="CryptoDB:Cvel_6957"/>
<sequence>MSALPEREALHDPGRAPTSAPDRQCLNCAAHNRQGKVSYMGVPCGCPTLCRECAMKMATGGKCRACGELFTSLRRTLGSSH</sequence>
<feature type="region of interest" description="Disordered" evidence="1">
    <location>
        <begin position="1"/>
        <end position="22"/>
    </location>
</feature>
<reference evidence="2" key="1">
    <citation type="submission" date="2014-11" db="EMBL/GenBank/DDBJ databases">
        <authorList>
            <person name="Otto D Thomas"/>
            <person name="Naeem Raeece"/>
        </authorList>
    </citation>
    <scope>NUCLEOTIDE SEQUENCE</scope>
</reference>
<organism evidence="2">
    <name type="scientific">Chromera velia CCMP2878</name>
    <dbReference type="NCBI Taxonomy" id="1169474"/>
    <lineage>
        <taxon>Eukaryota</taxon>
        <taxon>Sar</taxon>
        <taxon>Alveolata</taxon>
        <taxon>Colpodellida</taxon>
        <taxon>Chromeraceae</taxon>
        <taxon>Chromera</taxon>
    </lineage>
</organism>
<dbReference type="EMBL" id="CDMZ01002767">
    <property type="protein sequence ID" value="CEM43820.1"/>
    <property type="molecule type" value="Genomic_DNA"/>
</dbReference>
<name>A0A0G4HII8_9ALVE</name>
<protein>
    <recommendedName>
        <fullName evidence="3">RING-type domain-containing protein</fullName>
    </recommendedName>
</protein>